<keyword evidence="2" id="KW-1185">Reference proteome</keyword>
<dbReference type="OrthoDB" id="4185255at2759"/>
<organism evidence="1 2">
    <name type="scientific">Endocarpon pusillum</name>
    <dbReference type="NCBI Taxonomy" id="364733"/>
    <lineage>
        <taxon>Eukaryota</taxon>
        <taxon>Fungi</taxon>
        <taxon>Dikarya</taxon>
        <taxon>Ascomycota</taxon>
        <taxon>Pezizomycotina</taxon>
        <taxon>Eurotiomycetes</taxon>
        <taxon>Chaetothyriomycetidae</taxon>
        <taxon>Verrucariales</taxon>
        <taxon>Verrucariaceae</taxon>
        <taxon>Endocarpon</taxon>
    </lineage>
</organism>
<dbReference type="AlphaFoldDB" id="A0A8H7A671"/>
<dbReference type="EMBL" id="JAACFV010000186">
    <property type="protein sequence ID" value="KAF7503298.1"/>
    <property type="molecule type" value="Genomic_DNA"/>
</dbReference>
<proteinExistence type="predicted"/>
<dbReference type="Proteomes" id="UP000606974">
    <property type="component" value="Unassembled WGS sequence"/>
</dbReference>
<evidence type="ECO:0000313" key="2">
    <source>
        <dbReference type="Proteomes" id="UP000606974"/>
    </source>
</evidence>
<sequence>MSNGTYQNLVLHEVQKSTIKHDIRYFLEHELSAIRQARSLSPNWPTKEQVQALVELAVPLFIFAATVCRYVGTKGGVPERYLDKGLQYRKATFSQLDRTYLPVLDQLLTEQEDDDRET</sequence>
<gene>
    <name evidence="1" type="ORF">GJ744_004020</name>
</gene>
<name>A0A8H7A671_9EURO</name>
<reference evidence="1" key="1">
    <citation type="submission" date="2020-02" db="EMBL/GenBank/DDBJ databases">
        <authorList>
            <person name="Palmer J.M."/>
        </authorList>
    </citation>
    <scope>NUCLEOTIDE SEQUENCE</scope>
    <source>
        <strain evidence="1">EPUS1.4</strain>
        <tissue evidence="1">Thallus</tissue>
    </source>
</reference>
<protein>
    <submittedName>
        <fullName evidence="1">Uncharacterized protein</fullName>
    </submittedName>
</protein>
<accession>A0A8H7A671</accession>
<evidence type="ECO:0000313" key="1">
    <source>
        <dbReference type="EMBL" id="KAF7503298.1"/>
    </source>
</evidence>
<comment type="caution">
    <text evidence="1">The sequence shown here is derived from an EMBL/GenBank/DDBJ whole genome shotgun (WGS) entry which is preliminary data.</text>
</comment>